<evidence type="ECO:0000256" key="1">
    <source>
        <dbReference type="ARBA" id="ARBA00004141"/>
    </source>
</evidence>
<name>A0A6L5B8H4_APIGR</name>
<evidence type="ECO:0000256" key="8">
    <source>
        <dbReference type="ARBA" id="ARBA00023315"/>
    </source>
</evidence>
<feature type="transmembrane region" description="Helical" evidence="9">
    <location>
        <begin position="160"/>
        <end position="186"/>
    </location>
</feature>
<comment type="similarity">
    <text evidence="2">Belongs to the wax synthase family.</text>
</comment>
<reference evidence="11" key="1">
    <citation type="submission" date="2020-01" db="EMBL/GenBank/DDBJ databases">
        <title>The Celery Genome Sequence Reveals Sequential Paleo-tetraploidization, Resistance Gene Elimination, Karyotype Evolution, and Functional Innovation in Apiales.</title>
        <authorList>
            <person name="Song X."/>
        </authorList>
    </citation>
    <scope>NUCLEOTIDE SEQUENCE</scope>
    <source>
        <tissue evidence="11">Leaf</tissue>
    </source>
</reference>
<keyword evidence="4 9" id="KW-0812">Transmembrane</keyword>
<organism evidence="11 12">
    <name type="scientific">Apium graveolens</name>
    <name type="common">Celery</name>
    <dbReference type="NCBI Taxonomy" id="4045"/>
    <lineage>
        <taxon>Eukaryota</taxon>
        <taxon>Viridiplantae</taxon>
        <taxon>Streptophyta</taxon>
        <taxon>Embryophyta</taxon>
        <taxon>Tracheophyta</taxon>
        <taxon>Spermatophyta</taxon>
        <taxon>Magnoliopsida</taxon>
        <taxon>eudicotyledons</taxon>
        <taxon>Gunneridae</taxon>
        <taxon>Pentapetalae</taxon>
        <taxon>asterids</taxon>
        <taxon>campanulids</taxon>
        <taxon>Apiales</taxon>
        <taxon>Apiaceae</taxon>
        <taxon>Apioideae</taxon>
        <taxon>apioid superclade</taxon>
        <taxon>Apieae</taxon>
        <taxon>Apium</taxon>
    </lineage>
</organism>
<evidence type="ECO:0000256" key="6">
    <source>
        <dbReference type="ARBA" id="ARBA00023098"/>
    </source>
</evidence>
<sequence length="361" mass="40724">MMEDGVLQVLKKGMEGEINNCLMVWISVHISLSYCYFASNIVSAGLLRLLTFLPVILLFLALPLFLHTLHIGGMTAFLIAWLSNFKLLMFCFGIGPLSYPSLPLLAIGSLPIKIHQQTLSSKTSKDVFKSPMNYAIKTILVVLFVHAYDSIDYIHPNVVYFMYAFHIYFFLELALAGLAALARALLGLELEPQFNEPYLSTSLQDFWGRRWNLMVTRILRPTVYEPALKSFTVILGRQLASLPAILATFIVSAVMHELVFYYLGRVRPRWVVTLFFLLHGFCLVAEIAIKKAVSNRLRLPTLVSRTLTVGFVLATGLWMFLPELLKCNADTRAFQEYAAVAKFVKDLGHALMAKQITETKS</sequence>
<feature type="transmembrane region" description="Helical" evidence="9">
    <location>
        <begin position="270"/>
        <end position="289"/>
    </location>
</feature>
<comment type="caution">
    <text evidence="11">The sequence shown here is derived from an EMBL/GenBank/DDBJ whole genome shotgun (WGS) entry which is preliminary data.</text>
</comment>
<protein>
    <recommendedName>
        <fullName evidence="10">Wax synthase domain-containing protein</fullName>
    </recommendedName>
</protein>
<keyword evidence="8" id="KW-0012">Acyltransferase</keyword>
<dbReference type="InterPro" id="IPR017088">
    <property type="entry name" value="Wax_synthase_Magnoliopsida"/>
</dbReference>
<feature type="transmembrane region" description="Helical" evidence="9">
    <location>
        <begin position="55"/>
        <end position="81"/>
    </location>
</feature>
<dbReference type="EMBL" id="WRXP01001883">
    <property type="protein sequence ID" value="KAF1002016.1"/>
    <property type="molecule type" value="Genomic_DNA"/>
</dbReference>
<proteinExistence type="inferred from homology"/>
<feature type="domain" description="Wax synthase" evidence="10">
    <location>
        <begin position="191"/>
        <end position="277"/>
    </location>
</feature>
<evidence type="ECO:0000256" key="9">
    <source>
        <dbReference type="SAM" id="Phobius"/>
    </source>
</evidence>
<evidence type="ECO:0000256" key="7">
    <source>
        <dbReference type="ARBA" id="ARBA00023136"/>
    </source>
</evidence>
<keyword evidence="7 9" id="KW-0472">Membrane</keyword>
<dbReference type="InterPro" id="IPR044851">
    <property type="entry name" value="Wax_synthase"/>
</dbReference>
<feature type="transmembrane region" description="Helical" evidence="9">
    <location>
        <begin position="131"/>
        <end position="148"/>
    </location>
</feature>
<keyword evidence="5 9" id="KW-1133">Transmembrane helix</keyword>
<dbReference type="AlphaFoldDB" id="A0A6L5B8H4"/>
<feature type="transmembrane region" description="Helical" evidence="9">
    <location>
        <begin position="239"/>
        <end position="264"/>
    </location>
</feature>
<accession>A0A6L5B8H4</accession>
<comment type="subcellular location">
    <subcellularLocation>
        <location evidence="1">Membrane</location>
        <topology evidence="1">Multi-pass membrane protein</topology>
    </subcellularLocation>
</comment>
<dbReference type="Proteomes" id="UP000593563">
    <property type="component" value="Unassembled WGS sequence"/>
</dbReference>
<feature type="transmembrane region" description="Helical" evidence="9">
    <location>
        <begin position="301"/>
        <end position="321"/>
    </location>
</feature>
<evidence type="ECO:0000256" key="4">
    <source>
        <dbReference type="ARBA" id="ARBA00022692"/>
    </source>
</evidence>
<feature type="transmembrane region" description="Helical" evidence="9">
    <location>
        <begin position="22"/>
        <end position="43"/>
    </location>
</feature>
<dbReference type="GO" id="GO:0006629">
    <property type="term" value="P:lipid metabolic process"/>
    <property type="evidence" value="ECO:0007669"/>
    <property type="project" value="UniProtKB-KW"/>
</dbReference>
<dbReference type="PANTHER" id="PTHR31595:SF77">
    <property type="entry name" value="ACYL-COA--STEROL O-ACYLTRANSFERASE 1-LIKE"/>
    <property type="match status" value="1"/>
</dbReference>
<dbReference type="PIRSF" id="PIRSF037006">
    <property type="entry name" value="Wax_synthase"/>
    <property type="match status" value="1"/>
</dbReference>
<evidence type="ECO:0000313" key="12">
    <source>
        <dbReference type="Proteomes" id="UP000593563"/>
    </source>
</evidence>
<evidence type="ECO:0000259" key="10">
    <source>
        <dbReference type="Pfam" id="PF13813"/>
    </source>
</evidence>
<keyword evidence="6" id="KW-0443">Lipid metabolism</keyword>
<keyword evidence="3" id="KW-0808">Transferase</keyword>
<dbReference type="Pfam" id="PF13813">
    <property type="entry name" value="MBOAT_2"/>
    <property type="match status" value="1"/>
</dbReference>
<evidence type="ECO:0000256" key="5">
    <source>
        <dbReference type="ARBA" id="ARBA00022989"/>
    </source>
</evidence>
<keyword evidence="12" id="KW-1185">Reference proteome</keyword>
<feature type="transmembrane region" description="Helical" evidence="9">
    <location>
        <begin position="87"/>
        <end position="110"/>
    </location>
</feature>
<evidence type="ECO:0000256" key="2">
    <source>
        <dbReference type="ARBA" id="ARBA00007282"/>
    </source>
</evidence>
<evidence type="ECO:0000256" key="3">
    <source>
        <dbReference type="ARBA" id="ARBA00022679"/>
    </source>
</evidence>
<dbReference type="PANTHER" id="PTHR31595">
    <property type="entry name" value="LONG-CHAIN-ALCOHOL O-FATTY-ACYLTRANSFERASE 3-RELATED"/>
    <property type="match status" value="1"/>
</dbReference>
<evidence type="ECO:0000313" key="11">
    <source>
        <dbReference type="EMBL" id="KAF1002016.1"/>
    </source>
</evidence>
<dbReference type="InterPro" id="IPR032805">
    <property type="entry name" value="Wax_synthase_dom"/>
</dbReference>
<dbReference type="GO" id="GO:0016020">
    <property type="term" value="C:membrane"/>
    <property type="evidence" value="ECO:0007669"/>
    <property type="project" value="UniProtKB-SubCell"/>
</dbReference>
<dbReference type="GO" id="GO:0008374">
    <property type="term" value="F:O-acyltransferase activity"/>
    <property type="evidence" value="ECO:0007669"/>
    <property type="project" value="InterPro"/>
</dbReference>
<gene>
    <name evidence="11" type="ORF">AG4045_004025</name>
</gene>